<sequence>MHCATNRVVTLQLFCSLHESLTFVKQQLQLLWCGPLVKVLFSPLAELLAQNDNSNSSSSEAPTSQSPQPDVPTGVLSSPASASAASLLKKALERASSGRTVQCAIPTAGKPRGLCHHEWVLCQLWQLIRSVGSASGVRAFLDLLAFTTKPTGPEFRLLVLFCDCATHLVTILDDLELYEQQRPFTLDDLVAISTFLNTFVFRLVWNGLIDLKTVNTNQLFCSCHTLLMLLYKRDCRRSYTPPDHWLIKDVKVSTFMSDLEKGKKAAQVLLQKVPHIIPHKRVVLFRKYVTNEKTVLGLTESACALSQSTLITVHRTRIVEDGYQQLAMLPTQGLKGVIRVRFINEQGLDEAGIDQDGVFKEFLEETIKRVFDPSLNLFRATSEQRLYPSPTSYIHENHLSLFEFVGKMLGKAVYEGIVVDVPFASFFLSQLLGHQHSALYSSIDELPSLDADLYRSLTCVKHYEGDVQDLDLTFSLNEDCMGKISYMHLMAHFRMHSQIQEQTAAFLRGFRALVNPEWLTMFSTPELQRLIAGDNTPVDLQDLR</sequence>
<evidence type="ECO:0000313" key="8">
    <source>
        <dbReference type="EMBL" id="KAH8041464.1"/>
    </source>
</evidence>
<evidence type="ECO:0000313" key="9">
    <source>
        <dbReference type="Proteomes" id="UP000821866"/>
    </source>
</evidence>
<dbReference type="PROSITE" id="PS50237">
    <property type="entry name" value="HECT"/>
    <property type="match status" value="1"/>
</dbReference>
<dbReference type="SMART" id="SM00119">
    <property type="entry name" value="HECTc"/>
    <property type="match status" value="1"/>
</dbReference>
<comment type="catalytic activity">
    <reaction evidence="1">
        <text>S-ubiquitinyl-[E2 ubiquitin-conjugating enzyme]-L-cysteine + [acceptor protein]-L-lysine = [E2 ubiquitin-conjugating enzyme]-L-cysteine + N(6)-ubiquitinyl-[acceptor protein]-L-lysine.</text>
        <dbReference type="EC" id="2.3.2.26"/>
    </reaction>
</comment>
<evidence type="ECO:0000259" key="7">
    <source>
        <dbReference type="PROSITE" id="PS50237"/>
    </source>
</evidence>
<accession>A0A9J6F5T6</accession>
<dbReference type="GO" id="GO:0061630">
    <property type="term" value="F:ubiquitin protein ligase activity"/>
    <property type="evidence" value="ECO:0007669"/>
    <property type="project" value="UniProtKB-EC"/>
</dbReference>
<evidence type="ECO:0000256" key="1">
    <source>
        <dbReference type="ARBA" id="ARBA00000885"/>
    </source>
</evidence>
<keyword evidence="3" id="KW-0808">Transferase</keyword>
<dbReference type="Pfam" id="PF00632">
    <property type="entry name" value="HECT"/>
    <property type="match status" value="1"/>
</dbReference>
<dbReference type="PANTHER" id="PTHR45700">
    <property type="entry name" value="UBIQUITIN-PROTEIN LIGASE E3C"/>
    <property type="match status" value="1"/>
</dbReference>
<dbReference type="EMBL" id="JABSTU010000001">
    <property type="protein sequence ID" value="KAH8041464.1"/>
    <property type="molecule type" value="Genomic_DNA"/>
</dbReference>
<feature type="compositionally biased region" description="Low complexity" evidence="6">
    <location>
        <begin position="52"/>
        <end position="68"/>
    </location>
</feature>
<feature type="domain" description="HECT" evidence="7">
    <location>
        <begin position="334"/>
        <end position="544"/>
    </location>
</feature>
<dbReference type="InterPro" id="IPR000569">
    <property type="entry name" value="HECT_dom"/>
</dbReference>
<dbReference type="GO" id="GO:0009966">
    <property type="term" value="P:regulation of signal transduction"/>
    <property type="evidence" value="ECO:0007669"/>
    <property type="project" value="UniProtKB-ARBA"/>
</dbReference>
<dbReference type="GO" id="GO:0006511">
    <property type="term" value="P:ubiquitin-dependent protein catabolic process"/>
    <property type="evidence" value="ECO:0007669"/>
    <property type="project" value="TreeGrafter"/>
</dbReference>
<dbReference type="Gene3D" id="3.90.1750.10">
    <property type="entry name" value="Hect, E3 ligase catalytic domains"/>
    <property type="match status" value="1"/>
</dbReference>
<dbReference type="EC" id="2.3.2.26" evidence="2"/>
<dbReference type="AlphaFoldDB" id="A0A9J6F5T6"/>
<name>A0A9J6F5T6_RHIMP</name>
<gene>
    <name evidence="8" type="ORF">HPB51_015826</name>
</gene>
<evidence type="ECO:0000256" key="4">
    <source>
        <dbReference type="ARBA" id="ARBA00022786"/>
    </source>
</evidence>
<dbReference type="VEuPathDB" id="VectorBase:LOC119170409"/>
<comment type="caution">
    <text evidence="5">Lacks conserved residue(s) required for the propagation of feature annotation.</text>
</comment>
<evidence type="ECO:0000256" key="3">
    <source>
        <dbReference type="ARBA" id="ARBA00022679"/>
    </source>
</evidence>
<keyword evidence="9" id="KW-1185">Reference proteome</keyword>
<comment type="caution">
    <text evidence="8">The sequence shown here is derived from an EMBL/GenBank/DDBJ whole genome shotgun (WGS) entry which is preliminary data.</text>
</comment>
<reference evidence="8" key="1">
    <citation type="journal article" date="2020" name="Cell">
        <title>Large-Scale Comparative Analyses of Tick Genomes Elucidate Their Genetic Diversity and Vector Capacities.</title>
        <authorList>
            <consortium name="Tick Genome and Microbiome Consortium (TIGMIC)"/>
            <person name="Jia N."/>
            <person name="Wang J."/>
            <person name="Shi W."/>
            <person name="Du L."/>
            <person name="Sun Y."/>
            <person name="Zhan W."/>
            <person name="Jiang J.F."/>
            <person name="Wang Q."/>
            <person name="Zhang B."/>
            <person name="Ji P."/>
            <person name="Bell-Sakyi L."/>
            <person name="Cui X.M."/>
            <person name="Yuan T.T."/>
            <person name="Jiang B.G."/>
            <person name="Yang W.F."/>
            <person name="Lam T.T."/>
            <person name="Chang Q.C."/>
            <person name="Ding S.J."/>
            <person name="Wang X.J."/>
            <person name="Zhu J.G."/>
            <person name="Ruan X.D."/>
            <person name="Zhao L."/>
            <person name="Wei J.T."/>
            <person name="Ye R.Z."/>
            <person name="Que T.C."/>
            <person name="Du C.H."/>
            <person name="Zhou Y.H."/>
            <person name="Cheng J.X."/>
            <person name="Dai P.F."/>
            <person name="Guo W.B."/>
            <person name="Han X.H."/>
            <person name="Huang E.J."/>
            <person name="Li L.F."/>
            <person name="Wei W."/>
            <person name="Gao Y.C."/>
            <person name="Liu J.Z."/>
            <person name="Shao H.Z."/>
            <person name="Wang X."/>
            <person name="Wang C.C."/>
            <person name="Yang T.C."/>
            <person name="Huo Q.B."/>
            <person name="Li W."/>
            <person name="Chen H.Y."/>
            <person name="Chen S.E."/>
            <person name="Zhou L.G."/>
            <person name="Ni X.B."/>
            <person name="Tian J.H."/>
            <person name="Sheng Y."/>
            <person name="Liu T."/>
            <person name="Pan Y.S."/>
            <person name="Xia L.Y."/>
            <person name="Li J."/>
            <person name="Zhao F."/>
            <person name="Cao W.C."/>
        </authorList>
    </citation>
    <scope>NUCLEOTIDE SEQUENCE</scope>
    <source>
        <strain evidence="8">Rmic-2018</strain>
    </source>
</reference>
<dbReference type="PANTHER" id="PTHR45700:SF3">
    <property type="entry name" value="UBIQUITIN-PROTEIN LIGASE E3B"/>
    <property type="match status" value="1"/>
</dbReference>
<keyword evidence="4 5" id="KW-0833">Ubl conjugation pathway</keyword>
<dbReference type="InterPro" id="IPR035983">
    <property type="entry name" value="Hect_E3_ubiquitin_ligase"/>
</dbReference>
<dbReference type="InterPro" id="IPR044611">
    <property type="entry name" value="E3A/B/C-like"/>
</dbReference>
<evidence type="ECO:0000256" key="6">
    <source>
        <dbReference type="SAM" id="MobiDB-lite"/>
    </source>
</evidence>
<dbReference type="GO" id="GO:0000209">
    <property type="term" value="P:protein polyubiquitination"/>
    <property type="evidence" value="ECO:0007669"/>
    <property type="project" value="InterPro"/>
</dbReference>
<evidence type="ECO:0000256" key="5">
    <source>
        <dbReference type="PROSITE-ProRule" id="PRU00104"/>
    </source>
</evidence>
<dbReference type="SUPFAM" id="SSF56204">
    <property type="entry name" value="Hect, E3 ligase catalytic domain"/>
    <property type="match status" value="1"/>
</dbReference>
<dbReference type="Proteomes" id="UP000821866">
    <property type="component" value="Chromosome 1"/>
</dbReference>
<reference evidence="8" key="2">
    <citation type="submission" date="2021-09" db="EMBL/GenBank/DDBJ databases">
        <authorList>
            <person name="Jia N."/>
            <person name="Wang J."/>
            <person name="Shi W."/>
            <person name="Du L."/>
            <person name="Sun Y."/>
            <person name="Zhan W."/>
            <person name="Jiang J."/>
            <person name="Wang Q."/>
            <person name="Zhang B."/>
            <person name="Ji P."/>
            <person name="Sakyi L.B."/>
            <person name="Cui X."/>
            <person name="Yuan T."/>
            <person name="Jiang B."/>
            <person name="Yang W."/>
            <person name="Lam T.T.-Y."/>
            <person name="Chang Q."/>
            <person name="Ding S."/>
            <person name="Wang X."/>
            <person name="Zhu J."/>
            <person name="Ruan X."/>
            <person name="Zhao L."/>
            <person name="Wei J."/>
            <person name="Que T."/>
            <person name="Du C."/>
            <person name="Cheng J."/>
            <person name="Dai P."/>
            <person name="Han X."/>
            <person name="Huang E."/>
            <person name="Gao Y."/>
            <person name="Liu J."/>
            <person name="Shao H."/>
            <person name="Ye R."/>
            <person name="Li L."/>
            <person name="Wei W."/>
            <person name="Wang X."/>
            <person name="Wang C."/>
            <person name="Huo Q."/>
            <person name="Li W."/>
            <person name="Guo W."/>
            <person name="Chen H."/>
            <person name="Chen S."/>
            <person name="Zhou L."/>
            <person name="Zhou L."/>
            <person name="Ni X."/>
            <person name="Tian J."/>
            <person name="Zhou Y."/>
            <person name="Sheng Y."/>
            <person name="Liu T."/>
            <person name="Pan Y."/>
            <person name="Xia L."/>
            <person name="Li J."/>
            <person name="Zhao F."/>
            <person name="Cao W."/>
        </authorList>
    </citation>
    <scope>NUCLEOTIDE SEQUENCE</scope>
    <source>
        <strain evidence="8">Rmic-2018</strain>
        <tissue evidence="8">Larvae</tissue>
    </source>
</reference>
<feature type="region of interest" description="Disordered" evidence="6">
    <location>
        <begin position="52"/>
        <end position="78"/>
    </location>
</feature>
<protein>
    <recommendedName>
        <fullName evidence="2">HECT-type E3 ubiquitin transferase</fullName>
        <ecNumber evidence="2">2.3.2.26</ecNumber>
    </recommendedName>
</protein>
<dbReference type="Gene3D" id="3.30.2160.10">
    <property type="entry name" value="Hect, E3 ligase catalytic domain"/>
    <property type="match status" value="1"/>
</dbReference>
<proteinExistence type="predicted"/>
<organism evidence="8 9">
    <name type="scientific">Rhipicephalus microplus</name>
    <name type="common">Cattle tick</name>
    <name type="synonym">Boophilus microplus</name>
    <dbReference type="NCBI Taxonomy" id="6941"/>
    <lineage>
        <taxon>Eukaryota</taxon>
        <taxon>Metazoa</taxon>
        <taxon>Ecdysozoa</taxon>
        <taxon>Arthropoda</taxon>
        <taxon>Chelicerata</taxon>
        <taxon>Arachnida</taxon>
        <taxon>Acari</taxon>
        <taxon>Parasitiformes</taxon>
        <taxon>Ixodida</taxon>
        <taxon>Ixodoidea</taxon>
        <taxon>Ixodidae</taxon>
        <taxon>Rhipicephalinae</taxon>
        <taxon>Rhipicephalus</taxon>
        <taxon>Boophilus</taxon>
    </lineage>
</organism>
<evidence type="ECO:0000256" key="2">
    <source>
        <dbReference type="ARBA" id="ARBA00012485"/>
    </source>
</evidence>